<evidence type="ECO:0000256" key="2">
    <source>
        <dbReference type="ARBA" id="ARBA00022448"/>
    </source>
</evidence>
<dbReference type="GO" id="GO:0022857">
    <property type="term" value="F:transmembrane transporter activity"/>
    <property type="evidence" value="ECO:0007669"/>
    <property type="project" value="InterPro"/>
</dbReference>
<comment type="subcellular location">
    <subcellularLocation>
        <location evidence="1">Cell membrane</location>
        <topology evidence="1">Multi-pass membrane protein</topology>
    </subcellularLocation>
</comment>
<evidence type="ECO:0000256" key="5">
    <source>
        <dbReference type="ARBA" id="ARBA00022692"/>
    </source>
</evidence>
<protein>
    <submittedName>
        <fullName evidence="9">Ribose ABC transporter permease</fullName>
    </submittedName>
</protein>
<dbReference type="AlphaFoldDB" id="A0A4R4FC55"/>
<keyword evidence="2" id="KW-0813">Transport</keyword>
<dbReference type="GO" id="GO:0005886">
    <property type="term" value="C:plasma membrane"/>
    <property type="evidence" value="ECO:0007669"/>
    <property type="project" value="UniProtKB-SubCell"/>
</dbReference>
<proteinExistence type="predicted"/>
<dbReference type="PANTHER" id="PTHR32196:SF21">
    <property type="entry name" value="ABC TRANSPORTER PERMEASE PROTEIN YPHD-RELATED"/>
    <property type="match status" value="1"/>
</dbReference>
<evidence type="ECO:0000313" key="10">
    <source>
        <dbReference type="Proteomes" id="UP000295710"/>
    </source>
</evidence>
<accession>A0A4R4FC55</accession>
<reference evidence="9 10" key="1">
    <citation type="journal article" date="2016" name="Nat. Microbiol.">
        <title>The Mouse Intestinal Bacterial Collection (miBC) provides host-specific insight into cultured diversity and functional potential of the gut microbiota.</title>
        <authorList>
            <person name="Lagkouvardos I."/>
            <person name="Pukall R."/>
            <person name="Abt B."/>
            <person name="Foesel B.U."/>
            <person name="Meier-Kolthoff J.P."/>
            <person name="Kumar N."/>
            <person name="Bresciani A."/>
            <person name="Martinez I."/>
            <person name="Just S."/>
            <person name="Ziegler C."/>
            <person name="Brugiroux S."/>
            <person name="Garzetti D."/>
            <person name="Wenning M."/>
            <person name="Bui T.P."/>
            <person name="Wang J."/>
            <person name="Hugenholtz F."/>
            <person name="Plugge C.M."/>
            <person name="Peterson D.A."/>
            <person name="Hornef M.W."/>
            <person name="Baines J.F."/>
            <person name="Smidt H."/>
            <person name="Walter J."/>
            <person name="Kristiansen K."/>
            <person name="Nielsen H.B."/>
            <person name="Haller D."/>
            <person name="Overmann J."/>
            <person name="Stecher B."/>
            <person name="Clavel T."/>
        </authorList>
    </citation>
    <scope>NUCLEOTIDE SEQUENCE [LARGE SCALE GENOMIC DNA]</scope>
    <source>
        <strain evidence="9 10">DSM 28560</strain>
    </source>
</reference>
<evidence type="ECO:0000256" key="8">
    <source>
        <dbReference type="SAM" id="Phobius"/>
    </source>
</evidence>
<keyword evidence="5 8" id="KW-0812">Transmembrane</keyword>
<feature type="transmembrane region" description="Helical" evidence="8">
    <location>
        <begin position="54"/>
        <end position="87"/>
    </location>
</feature>
<keyword evidence="7 8" id="KW-0472">Membrane</keyword>
<name>A0A4R4FC55_9FIRM</name>
<evidence type="ECO:0000313" key="9">
    <source>
        <dbReference type="EMBL" id="TDA21152.1"/>
    </source>
</evidence>
<keyword evidence="3" id="KW-1003">Cell membrane</keyword>
<evidence type="ECO:0000256" key="4">
    <source>
        <dbReference type="ARBA" id="ARBA00022519"/>
    </source>
</evidence>
<comment type="caution">
    <text evidence="9">The sequence shown here is derived from an EMBL/GenBank/DDBJ whole genome shotgun (WGS) entry which is preliminary data.</text>
</comment>
<feature type="transmembrane region" description="Helical" evidence="8">
    <location>
        <begin position="162"/>
        <end position="183"/>
    </location>
</feature>
<feature type="transmembrane region" description="Helical" evidence="8">
    <location>
        <begin position="121"/>
        <end position="141"/>
    </location>
</feature>
<feature type="transmembrane region" description="Helical" evidence="8">
    <location>
        <begin position="94"/>
        <end position="115"/>
    </location>
</feature>
<sequence>MKEMTKRFDRNWIQTYMLIFIVIGLGIILSFISGNFLTGTNLLNVLRQISINGILAIGMTIVCLTGGIDLSVGSIVAFSGIIAAGLLRDKEYPIALIVLIAVAIGGLLGLYNGYFVAYWNAAPFVVTLSMMTIARGMTYVYSTGRPISNLPTEFLAIGKGSIAGVPVPTIILIIVFILASVMLTKLKFGRYVYAVGGNENAAMVSGINVKRIKMMVYVLSGIACGIAAIILTARVSAGLPTAGESYELDAIAATVIGGTSLSGGRGRLWGTIVGAILLGIVNNGLDLMNVSSFYQQIVKGLIILGAILIDSKRNQ</sequence>
<dbReference type="EMBL" id="SMMX01000011">
    <property type="protein sequence ID" value="TDA21152.1"/>
    <property type="molecule type" value="Genomic_DNA"/>
</dbReference>
<evidence type="ECO:0000256" key="7">
    <source>
        <dbReference type="ARBA" id="ARBA00023136"/>
    </source>
</evidence>
<evidence type="ECO:0000256" key="1">
    <source>
        <dbReference type="ARBA" id="ARBA00004651"/>
    </source>
</evidence>
<feature type="transmembrane region" description="Helical" evidence="8">
    <location>
        <begin position="12"/>
        <end position="34"/>
    </location>
</feature>
<keyword evidence="4" id="KW-0997">Cell inner membrane</keyword>
<evidence type="ECO:0000256" key="3">
    <source>
        <dbReference type="ARBA" id="ARBA00022475"/>
    </source>
</evidence>
<feature type="transmembrane region" description="Helical" evidence="8">
    <location>
        <begin position="268"/>
        <end position="285"/>
    </location>
</feature>
<keyword evidence="10" id="KW-1185">Reference proteome</keyword>
<organism evidence="9 10">
    <name type="scientific">Extibacter muris</name>
    <dbReference type="NCBI Taxonomy" id="1796622"/>
    <lineage>
        <taxon>Bacteria</taxon>
        <taxon>Bacillati</taxon>
        <taxon>Bacillota</taxon>
        <taxon>Clostridia</taxon>
        <taxon>Lachnospirales</taxon>
        <taxon>Lachnospiraceae</taxon>
        <taxon>Extibacter</taxon>
    </lineage>
</organism>
<keyword evidence="6 8" id="KW-1133">Transmembrane helix</keyword>
<dbReference type="RefSeq" id="WP_082912897.1">
    <property type="nucleotide sequence ID" value="NZ_JAOBST010000022.1"/>
</dbReference>
<gene>
    <name evidence="9" type="ORF">E1963_13435</name>
</gene>
<evidence type="ECO:0000256" key="6">
    <source>
        <dbReference type="ARBA" id="ARBA00022989"/>
    </source>
</evidence>
<dbReference type="CDD" id="cd06579">
    <property type="entry name" value="TM_PBP1_transp_AraH_like"/>
    <property type="match status" value="1"/>
</dbReference>
<dbReference type="PANTHER" id="PTHR32196">
    <property type="entry name" value="ABC TRANSPORTER PERMEASE PROTEIN YPHD-RELATED-RELATED"/>
    <property type="match status" value="1"/>
</dbReference>
<feature type="transmembrane region" description="Helical" evidence="8">
    <location>
        <begin position="214"/>
        <end position="233"/>
    </location>
</feature>
<dbReference type="InterPro" id="IPR001851">
    <property type="entry name" value="ABC_transp_permease"/>
</dbReference>
<dbReference type="Pfam" id="PF02653">
    <property type="entry name" value="BPD_transp_2"/>
    <property type="match status" value="1"/>
</dbReference>
<dbReference type="Proteomes" id="UP000295710">
    <property type="component" value="Unassembled WGS sequence"/>
</dbReference>